<evidence type="ECO:0000313" key="1">
    <source>
        <dbReference type="EMBL" id="KAJ1168273.1"/>
    </source>
</evidence>
<keyword evidence="2" id="KW-1185">Reference proteome</keyword>
<proteinExistence type="predicted"/>
<evidence type="ECO:0000313" key="2">
    <source>
        <dbReference type="Proteomes" id="UP001066276"/>
    </source>
</evidence>
<protein>
    <submittedName>
        <fullName evidence="1">Uncharacterized protein</fullName>
    </submittedName>
</protein>
<accession>A0AAV7SVW8</accession>
<dbReference type="AlphaFoldDB" id="A0AAV7SVW8"/>
<sequence>MFGSQQPAHRGEVLEARFPKRLHVSLKLPGCRRGNGSAVLVIGVNRGLCVCAEKCYVCHGPAHDAQKWREMILISPAVQISDGVSGDVTGANKKAKGVSLVASNPESVSE</sequence>
<dbReference type="EMBL" id="JANPWB010000007">
    <property type="protein sequence ID" value="KAJ1168273.1"/>
    <property type="molecule type" value="Genomic_DNA"/>
</dbReference>
<comment type="caution">
    <text evidence="1">The sequence shown here is derived from an EMBL/GenBank/DDBJ whole genome shotgun (WGS) entry which is preliminary data.</text>
</comment>
<name>A0AAV7SVW8_PLEWA</name>
<organism evidence="1 2">
    <name type="scientific">Pleurodeles waltl</name>
    <name type="common">Iberian ribbed newt</name>
    <dbReference type="NCBI Taxonomy" id="8319"/>
    <lineage>
        <taxon>Eukaryota</taxon>
        <taxon>Metazoa</taxon>
        <taxon>Chordata</taxon>
        <taxon>Craniata</taxon>
        <taxon>Vertebrata</taxon>
        <taxon>Euteleostomi</taxon>
        <taxon>Amphibia</taxon>
        <taxon>Batrachia</taxon>
        <taxon>Caudata</taxon>
        <taxon>Salamandroidea</taxon>
        <taxon>Salamandridae</taxon>
        <taxon>Pleurodelinae</taxon>
        <taxon>Pleurodeles</taxon>
    </lineage>
</organism>
<gene>
    <name evidence="1" type="ORF">NDU88_000220</name>
</gene>
<dbReference type="Proteomes" id="UP001066276">
    <property type="component" value="Chromosome 4_1"/>
</dbReference>
<reference evidence="1" key="1">
    <citation type="journal article" date="2022" name="bioRxiv">
        <title>Sequencing and chromosome-scale assembly of the giantPleurodeles waltlgenome.</title>
        <authorList>
            <person name="Brown T."/>
            <person name="Elewa A."/>
            <person name="Iarovenko S."/>
            <person name="Subramanian E."/>
            <person name="Araus A.J."/>
            <person name="Petzold A."/>
            <person name="Susuki M."/>
            <person name="Suzuki K.-i.T."/>
            <person name="Hayashi T."/>
            <person name="Toyoda A."/>
            <person name="Oliveira C."/>
            <person name="Osipova E."/>
            <person name="Leigh N.D."/>
            <person name="Simon A."/>
            <person name="Yun M.H."/>
        </authorList>
    </citation>
    <scope>NUCLEOTIDE SEQUENCE</scope>
    <source>
        <strain evidence="1">20211129_DDA</strain>
        <tissue evidence="1">Liver</tissue>
    </source>
</reference>